<comment type="caution">
    <text evidence="1">The sequence shown here is derived from an EMBL/GenBank/DDBJ whole genome shotgun (WGS) entry which is preliminary data.</text>
</comment>
<keyword evidence="2" id="KW-1185">Reference proteome</keyword>
<sequence>MGKTQPLIFSAQIGKKNLLRILWKAKVYFEEGNLMGTASLMITYTHRVTLWEKIVEHRHQQSMAVYNKIRVETPDGVDSTDVPRNKQQMKE</sequence>
<organism evidence="1 2">
    <name type="scientific">Elysia marginata</name>
    <dbReference type="NCBI Taxonomy" id="1093978"/>
    <lineage>
        <taxon>Eukaryota</taxon>
        <taxon>Metazoa</taxon>
        <taxon>Spiralia</taxon>
        <taxon>Lophotrochozoa</taxon>
        <taxon>Mollusca</taxon>
        <taxon>Gastropoda</taxon>
        <taxon>Heterobranchia</taxon>
        <taxon>Euthyneura</taxon>
        <taxon>Panpulmonata</taxon>
        <taxon>Sacoglossa</taxon>
        <taxon>Placobranchoidea</taxon>
        <taxon>Plakobranchidae</taxon>
        <taxon>Elysia</taxon>
    </lineage>
</organism>
<evidence type="ECO:0000313" key="2">
    <source>
        <dbReference type="Proteomes" id="UP000762676"/>
    </source>
</evidence>
<gene>
    <name evidence="1" type="ORF">ElyMa_006129500</name>
</gene>
<dbReference type="EMBL" id="BMAT01012316">
    <property type="protein sequence ID" value="GFR89633.1"/>
    <property type="molecule type" value="Genomic_DNA"/>
</dbReference>
<protein>
    <submittedName>
        <fullName evidence="1">Uncharacterized protein</fullName>
    </submittedName>
</protein>
<proteinExistence type="predicted"/>
<dbReference type="AlphaFoldDB" id="A0AAV4GUR6"/>
<name>A0AAV4GUR6_9GAST</name>
<reference evidence="1 2" key="1">
    <citation type="journal article" date="2021" name="Elife">
        <title>Chloroplast acquisition without the gene transfer in kleptoplastic sea slugs, Plakobranchus ocellatus.</title>
        <authorList>
            <person name="Maeda T."/>
            <person name="Takahashi S."/>
            <person name="Yoshida T."/>
            <person name="Shimamura S."/>
            <person name="Takaki Y."/>
            <person name="Nagai Y."/>
            <person name="Toyoda A."/>
            <person name="Suzuki Y."/>
            <person name="Arimoto A."/>
            <person name="Ishii H."/>
            <person name="Satoh N."/>
            <person name="Nishiyama T."/>
            <person name="Hasebe M."/>
            <person name="Maruyama T."/>
            <person name="Minagawa J."/>
            <person name="Obokata J."/>
            <person name="Shigenobu S."/>
        </authorList>
    </citation>
    <scope>NUCLEOTIDE SEQUENCE [LARGE SCALE GENOMIC DNA]</scope>
</reference>
<evidence type="ECO:0000313" key="1">
    <source>
        <dbReference type="EMBL" id="GFR89633.1"/>
    </source>
</evidence>
<accession>A0AAV4GUR6</accession>
<dbReference type="Proteomes" id="UP000762676">
    <property type="component" value="Unassembled WGS sequence"/>
</dbReference>